<sequence>MLSTDFAVRDRIGKNIQGNGTCYVTEGTNLLGLEWCIQFLAYKELKNKYHCRKEQAVPVFKKKRPVPYATAPELEEEIDWLVAEGVISARWKLILLAYDLDLDYRKTTEFGQADALSRLIPPKPFQTEEVVMQG</sequence>
<dbReference type="Proteomes" id="UP000270094">
    <property type="component" value="Unassembled WGS sequence"/>
</dbReference>
<protein>
    <submittedName>
        <fullName evidence="1">Uncharacterized protein</fullName>
    </submittedName>
</protein>
<name>A0A3P7IT61_STRVU</name>
<dbReference type="AlphaFoldDB" id="A0A3P7IT61"/>
<evidence type="ECO:0000313" key="1">
    <source>
        <dbReference type="EMBL" id="VDM76121.1"/>
    </source>
</evidence>
<proteinExistence type="predicted"/>
<dbReference type="PANTHER" id="PTHR37984">
    <property type="entry name" value="PROTEIN CBG26694"/>
    <property type="match status" value="1"/>
</dbReference>
<evidence type="ECO:0000313" key="2">
    <source>
        <dbReference type="Proteomes" id="UP000270094"/>
    </source>
</evidence>
<dbReference type="OrthoDB" id="5850509at2759"/>
<dbReference type="PANTHER" id="PTHR37984:SF5">
    <property type="entry name" value="PROTEIN NYNRIN-LIKE"/>
    <property type="match status" value="1"/>
</dbReference>
<dbReference type="EMBL" id="UYYB01096385">
    <property type="protein sequence ID" value="VDM76121.1"/>
    <property type="molecule type" value="Genomic_DNA"/>
</dbReference>
<reference evidence="1 2" key="1">
    <citation type="submission" date="2018-11" db="EMBL/GenBank/DDBJ databases">
        <authorList>
            <consortium name="Pathogen Informatics"/>
        </authorList>
    </citation>
    <scope>NUCLEOTIDE SEQUENCE [LARGE SCALE GENOMIC DNA]</scope>
</reference>
<dbReference type="InterPro" id="IPR050951">
    <property type="entry name" value="Retrovirus_Pol_polyprotein"/>
</dbReference>
<accession>A0A3P7IT61</accession>
<keyword evidence="2" id="KW-1185">Reference proteome</keyword>
<gene>
    <name evidence="1" type="ORF">SVUK_LOCUS11119</name>
</gene>
<organism evidence="1 2">
    <name type="scientific">Strongylus vulgaris</name>
    <name type="common">Blood worm</name>
    <dbReference type="NCBI Taxonomy" id="40348"/>
    <lineage>
        <taxon>Eukaryota</taxon>
        <taxon>Metazoa</taxon>
        <taxon>Ecdysozoa</taxon>
        <taxon>Nematoda</taxon>
        <taxon>Chromadorea</taxon>
        <taxon>Rhabditida</taxon>
        <taxon>Rhabditina</taxon>
        <taxon>Rhabditomorpha</taxon>
        <taxon>Strongyloidea</taxon>
        <taxon>Strongylidae</taxon>
        <taxon>Strongylus</taxon>
    </lineage>
</organism>